<dbReference type="AlphaFoldDB" id="A0A803LG71"/>
<dbReference type="InterPro" id="IPR003676">
    <property type="entry name" value="SAUR_fam"/>
</dbReference>
<reference evidence="2" key="1">
    <citation type="journal article" date="2017" name="Nature">
        <title>The genome of Chenopodium quinoa.</title>
        <authorList>
            <person name="Jarvis D.E."/>
            <person name="Ho Y.S."/>
            <person name="Lightfoot D.J."/>
            <person name="Schmoeckel S.M."/>
            <person name="Li B."/>
            <person name="Borm T.J.A."/>
            <person name="Ohyanagi H."/>
            <person name="Mineta K."/>
            <person name="Michell C.T."/>
            <person name="Saber N."/>
            <person name="Kharbatia N.M."/>
            <person name="Rupper R.R."/>
            <person name="Sharp A.R."/>
            <person name="Dally N."/>
            <person name="Boughton B.A."/>
            <person name="Woo Y.H."/>
            <person name="Gao G."/>
            <person name="Schijlen E.G.W.M."/>
            <person name="Guo X."/>
            <person name="Momin A.A."/>
            <person name="Negrao S."/>
            <person name="Al-Babili S."/>
            <person name="Gehring C."/>
            <person name="Roessner U."/>
            <person name="Jung C."/>
            <person name="Murphy K."/>
            <person name="Arold S.T."/>
            <person name="Gojobori T."/>
            <person name="van der Linden C.G."/>
            <person name="van Loo E.N."/>
            <person name="Jellen E.N."/>
            <person name="Maughan P.J."/>
            <person name="Tester M."/>
        </authorList>
    </citation>
    <scope>NUCLEOTIDE SEQUENCE [LARGE SCALE GENOMIC DNA]</scope>
    <source>
        <strain evidence="2">cv. PI 614886</strain>
    </source>
</reference>
<dbReference type="EnsemblPlants" id="AUR62012968-RA">
    <property type="protein sequence ID" value="AUR62012968-RA:cds"/>
    <property type="gene ID" value="AUR62012968"/>
</dbReference>
<dbReference type="Pfam" id="PF02519">
    <property type="entry name" value="Auxin_inducible"/>
    <property type="match status" value="1"/>
</dbReference>
<organism evidence="2 3">
    <name type="scientific">Chenopodium quinoa</name>
    <name type="common">Quinoa</name>
    <dbReference type="NCBI Taxonomy" id="63459"/>
    <lineage>
        <taxon>Eukaryota</taxon>
        <taxon>Viridiplantae</taxon>
        <taxon>Streptophyta</taxon>
        <taxon>Embryophyta</taxon>
        <taxon>Tracheophyta</taxon>
        <taxon>Spermatophyta</taxon>
        <taxon>Magnoliopsida</taxon>
        <taxon>eudicotyledons</taxon>
        <taxon>Gunneridae</taxon>
        <taxon>Pentapetalae</taxon>
        <taxon>Caryophyllales</taxon>
        <taxon>Chenopodiaceae</taxon>
        <taxon>Chenopodioideae</taxon>
        <taxon>Atripliceae</taxon>
        <taxon>Chenopodium</taxon>
    </lineage>
</organism>
<comment type="similarity">
    <text evidence="1">Belongs to the ARG7 family.</text>
</comment>
<name>A0A803LG71_CHEQI</name>
<accession>A0A803LG71</accession>
<dbReference type="PANTHER" id="PTHR31175">
    <property type="entry name" value="AUXIN-RESPONSIVE FAMILY PROTEIN"/>
    <property type="match status" value="1"/>
</dbReference>
<sequence length="137" mass="15826">MISTKKLLEMARKWQKLAADSRRRISWQRTKVANKGHFVIYTTDGRRFMIPLTYLKSEILTELFRMAEEEFGLSSDGPITLPCDSIFMEHAISILQRQGNEDLEKALILSLVSYHSSLSLSDLKQENTKQQLLICSF</sequence>
<keyword evidence="3" id="KW-1185">Reference proteome</keyword>
<dbReference type="Gramene" id="AUR62012968-RA">
    <property type="protein sequence ID" value="AUR62012968-RA:cds"/>
    <property type="gene ID" value="AUR62012968"/>
</dbReference>
<protein>
    <submittedName>
        <fullName evidence="2">Uncharacterized protein</fullName>
    </submittedName>
</protein>
<evidence type="ECO:0000313" key="2">
    <source>
        <dbReference type="EnsemblPlants" id="AUR62012968-RA:cds"/>
    </source>
</evidence>
<evidence type="ECO:0000313" key="3">
    <source>
        <dbReference type="Proteomes" id="UP000596660"/>
    </source>
</evidence>
<evidence type="ECO:0000256" key="1">
    <source>
        <dbReference type="ARBA" id="ARBA00006974"/>
    </source>
</evidence>
<gene>
    <name evidence="2" type="primary">LOC110736980</name>
</gene>
<dbReference type="OMA" id="PERAGHF"/>
<reference evidence="2" key="2">
    <citation type="submission" date="2021-03" db="UniProtKB">
        <authorList>
            <consortium name="EnsemblPlants"/>
        </authorList>
    </citation>
    <scope>IDENTIFICATION</scope>
</reference>
<proteinExistence type="inferred from homology"/>
<dbReference type="Proteomes" id="UP000596660">
    <property type="component" value="Unplaced"/>
</dbReference>
<dbReference type="GO" id="GO:0009733">
    <property type="term" value="P:response to auxin"/>
    <property type="evidence" value="ECO:0007669"/>
    <property type="project" value="InterPro"/>
</dbReference>
<dbReference type="PANTHER" id="PTHR31175:SF82">
    <property type="entry name" value="AUXIN-RESPONSIVE PROTEIN SAUR65"/>
    <property type="match status" value="1"/>
</dbReference>